<dbReference type="GO" id="GO:0009039">
    <property type="term" value="F:urease activity"/>
    <property type="evidence" value="ECO:0007669"/>
    <property type="project" value="UniProtKB-EC"/>
</dbReference>
<dbReference type="InterPro" id="IPR036463">
    <property type="entry name" value="Urease_gamma_sf"/>
</dbReference>
<organism evidence="5 6">
    <name type="scientific">Marinibacterium profundimaris</name>
    <dbReference type="NCBI Taxonomy" id="1679460"/>
    <lineage>
        <taxon>Bacteria</taxon>
        <taxon>Pseudomonadati</taxon>
        <taxon>Pseudomonadota</taxon>
        <taxon>Alphaproteobacteria</taxon>
        <taxon>Rhodobacterales</taxon>
        <taxon>Paracoccaceae</taxon>
        <taxon>Marinibacterium</taxon>
    </lineage>
</organism>
<dbReference type="Gene3D" id="2.10.150.10">
    <property type="entry name" value="Urease, beta subunit"/>
    <property type="match status" value="1"/>
</dbReference>
<dbReference type="PIRSF" id="PIRSF001225">
    <property type="entry name" value="Urease_gammabeta"/>
    <property type="match status" value="1"/>
</dbReference>
<dbReference type="Gene3D" id="3.30.280.10">
    <property type="entry name" value="Urease, gamma-like subunit"/>
    <property type="match status" value="1"/>
</dbReference>
<dbReference type="InterPro" id="IPR008223">
    <property type="entry name" value="Urease_gamma-beta_su"/>
</dbReference>
<dbReference type="UniPathway" id="UPA00258">
    <property type="reaction ID" value="UER00370"/>
</dbReference>
<dbReference type="NCBIfam" id="NF009671">
    <property type="entry name" value="PRK13192.1"/>
    <property type="match status" value="1"/>
</dbReference>
<dbReference type="GO" id="GO:0043419">
    <property type="term" value="P:urea catabolic process"/>
    <property type="evidence" value="ECO:0007669"/>
    <property type="project" value="UniProtKB-UniPathway"/>
</dbReference>
<sequence length="231" mass="25203">MNLTPTELDRLTIFTAAEMARRNKAHGVRLSYPEAVAFLTDECMFAARRDMDYEDIRDMAGRLLTTADVEPGVAEMVKMIYFECPFAEGTKAMALFEPIGPAEGEPQAELVPGEIVTPDEIIELFADRDAVEVEVTNTGDRDIQVRSHSHFFEANRALHFDRAAAWGMKLDRPAGLGARFEPGLTRTVRLVAFGGNRQVMGEAGLVQGPLDQDGAREAALARAAAAGYLGA</sequence>
<reference evidence="5 6" key="1">
    <citation type="submission" date="2013-04" db="EMBL/GenBank/DDBJ databases">
        <title>Oceanicola sp. 22II1-22F33 Genome Sequencing.</title>
        <authorList>
            <person name="Lai Q."/>
            <person name="Li G."/>
            <person name="Shao Z."/>
        </authorList>
    </citation>
    <scope>NUCLEOTIDE SEQUENCE [LARGE SCALE GENOMIC DNA]</scope>
    <source>
        <strain evidence="5 6">22II1-22F33</strain>
    </source>
</reference>
<accession>A0A225NES4</accession>
<evidence type="ECO:0000256" key="4">
    <source>
        <dbReference type="ARBA" id="ARBA00047778"/>
    </source>
</evidence>
<dbReference type="InterPro" id="IPR050069">
    <property type="entry name" value="Urease_subunit"/>
</dbReference>
<comment type="caution">
    <text evidence="5">The sequence shown here is derived from an EMBL/GenBank/DDBJ whole genome shotgun (WGS) entry which is preliminary data.</text>
</comment>
<comment type="pathway">
    <text evidence="1">Nitrogen metabolism; urea degradation; CO(2) and NH(3) from urea (urease route): step 1/1.</text>
</comment>
<dbReference type="InterPro" id="IPR036461">
    <property type="entry name" value="Urease_betasu_sf"/>
</dbReference>
<evidence type="ECO:0000256" key="2">
    <source>
        <dbReference type="ARBA" id="ARBA00012934"/>
    </source>
</evidence>
<proteinExistence type="predicted"/>
<dbReference type="GO" id="GO:0035550">
    <property type="term" value="C:urease complex"/>
    <property type="evidence" value="ECO:0007669"/>
    <property type="project" value="InterPro"/>
</dbReference>
<dbReference type="GO" id="GO:0016151">
    <property type="term" value="F:nickel cation binding"/>
    <property type="evidence" value="ECO:0007669"/>
    <property type="project" value="InterPro"/>
</dbReference>
<keyword evidence="3" id="KW-0378">Hydrolase</keyword>
<dbReference type="EC" id="3.5.1.5" evidence="2"/>
<gene>
    <name evidence="5" type="ORF">ATO3_20220</name>
</gene>
<dbReference type="Pfam" id="PF00547">
    <property type="entry name" value="Urease_gamma"/>
    <property type="match status" value="1"/>
</dbReference>
<protein>
    <recommendedName>
        <fullName evidence="2">urease</fullName>
        <ecNumber evidence="2">3.5.1.5</ecNumber>
    </recommendedName>
</protein>
<evidence type="ECO:0000313" key="5">
    <source>
        <dbReference type="EMBL" id="OWU70585.1"/>
    </source>
</evidence>
<dbReference type="NCBIfam" id="TIGR00192">
    <property type="entry name" value="urease_beta"/>
    <property type="match status" value="1"/>
</dbReference>
<name>A0A225NES4_9RHOB</name>
<evidence type="ECO:0000313" key="6">
    <source>
        <dbReference type="Proteomes" id="UP000215377"/>
    </source>
</evidence>
<comment type="catalytic activity">
    <reaction evidence="4">
        <text>urea + 2 H2O + H(+) = hydrogencarbonate + 2 NH4(+)</text>
        <dbReference type="Rhea" id="RHEA:20557"/>
        <dbReference type="ChEBI" id="CHEBI:15377"/>
        <dbReference type="ChEBI" id="CHEBI:15378"/>
        <dbReference type="ChEBI" id="CHEBI:16199"/>
        <dbReference type="ChEBI" id="CHEBI:17544"/>
        <dbReference type="ChEBI" id="CHEBI:28938"/>
        <dbReference type="EC" id="3.5.1.5"/>
    </reaction>
</comment>
<dbReference type="AlphaFoldDB" id="A0A225NES4"/>
<dbReference type="CDD" id="cd00407">
    <property type="entry name" value="Urease_beta"/>
    <property type="match status" value="1"/>
</dbReference>
<dbReference type="OrthoDB" id="9797217at2"/>
<evidence type="ECO:0000256" key="1">
    <source>
        <dbReference type="ARBA" id="ARBA00004897"/>
    </source>
</evidence>
<dbReference type="Pfam" id="PF00699">
    <property type="entry name" value="Urease_beta"/>
    <property type="match status" value="1"/>
</dbReference>
<dbReference type="EMBL" id="AQQR01000011">
    <property type="protein sequence ID" value="OWU70585.1"/>
    <property type="molecule type" value="Genomic_DNA"/>
</dbReference>
<dbReference type="InterPro" id="IPR002026">
    <property type="entry name" value="Urease_gamma/gamma-beta_su"/>
</dbReference>
<dbReference type="RefSeq" id="WP_088651728.1">
    <property type="nucleotide sequence ID" value="NZ_AQQR01000011.1"/>
</dbReference>
<dbReference type="InterPro" id="IPR002019">
    <property type="entry name" value="Urease_beta-like"/>
</dbReference>
<keyword evidence="6" id="KW-1185">Reference proteome</keyword>
<dbReference type="SUPFAM" id="SSF51278">
    <property type="entry name" value="Urease, beta-subunit"/>
    <property type="match status" value="1"/>
</dbReference>
<dbReference type="SUPFAM" id="SSF54111">
    <property type="entry name" value="Urease, gamma-subunit"/>
    <property type="match status" value="1"/>
</dbReference>
<dbReference type="PANTHER" id="PTHR33569:SF1">
    <property type="entry name" value="UREASE"/>
    <property type="match status" value="1"/>
</dbReference>
<dbReference type="PANTHER" id="PTHR33569">
    <property type="entry name" value="UREASE"/>
    <property type="match status" value="1"/>
</dbReference>
<dbReference type="Proteomes" id="UP000215377">
    <property type="component" value="Unassembled WGS sequence"/>
</dbReference>
<evidence type="ECO:0000256" key="3">
    <source>
        <dbReference type="ARBA" id="ARBA00022801"/>
    </source>
</evidence>